<sequence>MAPAPSVERIRELFSPWETGDGIKAVEMEVEKMFQVPETIAIARIFRAAEGGWVSISVASKNGSLLLKGKPYNQTYLWATKWDGEHIVEVEEYADFELLADAAAAYLQIRGAHLRIRDIVEFHERSTAT</sequence>
<reference evidence="2" key="1">
    <citation type="journal article" date="2017" name="Genome Biol.">
        <title>Comparative genomics reveals high biological diversity and specific adaptations in the industrially and medically important fungal genus Aspergillus.</title>
        <authorList>
            <person name="de Vries R.P."/>
            <person name="Riley R."/>
            <person name="Wiebenga A."/>
            <person name="Aguilar-Osorio G."/>
            <person name="Amillis S."/>
            <person name="Uchima C.A."/>
            <person name="Anderluh G."/>
            <person name="Asadollahi M."/>
            <person name="Askin M."/>
            <person name="Barry K."/>
            <person name="Battaglia E."/>
            <person name="Bayram O."/>
            <person name="Benocci T."/>
            <person name="Braus-Stromeyer S.A."/>
            <person name="Caldana C."/>
            <person name="Canovas D."/>
            <person name="Cerqueira G.C."/>
            <person name="Chen F."/>
            <person name="Chen W."/>
            <person name="Choi C."/>
            <person name="Clum A."/>
            <person name="Dos Santos R.A."/>
            <person name="Damasio A.R."/>
            <person name="Diallinas G."/>
            <person name="Emri T."/>
            <person name="Fekete E."/>
            <person name="Flipphi M."/>
            <person name="Freyberg S."/>
            <person name="Gallo A."/>
            <person name="Gournas C."/>
            <person name="Habgood R."/>
            <person name="Hainaut M."/>
            <person name="Harispe M.L."/>
            <person name="Henrissat B."/>
            <person name="Hilden K.S."/>
            <person name="Hope R."/>
            <person name="Hossain A."/>
            <person name="Karabika E."/>
            <person name="Karaffa L."/>
            <person name="Karanyi Z."/>
            <person name="Krasevec N."/>
            <person name="Kuo A."/>
            <person name="Kusch H."/>
            <person name="LaButti K."/>
            <person name="Lagendijk E.L."/>
            <person name="Lapidus A."/>
            <person name="Levasseur A."/>
            <person name="Lindquist E."/>
            <person name="Lipzen A."/>
            <person name="Logrieco A.F."/>
            <person name="MacCabe A."/>
            <person name="Maekelae M.R."/>
            <person name="Malavazi I."/>
            <person name="Melin P."/>
            <person name="Meyer V."/>
            <person name="Mielnichuk N."/>
            <person name="Miskei M."/>
            <person name="Molnar A.P."/>
            <person name="Mule G."/>
            <person name="Ngan C.Y."/>
            <person name="Orejas M."/>
            <person name="Orosz E."/>
            <person name="Ouedraogo J.P."/>
            <person name="Overkamp K.M."/>
            <person name="Park H.-S."/>
            <person name="Perrone G."/>
            <person name="Piumi F."/>
            <person name="Punt P.J."/>
            <person name="Ram A.F."/>
            <person name="Ramon A."/>
            <person name="Rauscher S."/>
            <person name="Record E."/>
            <person name="Riano-Pachon D.M."/>
            <person name="Robert V."/>
            <person name="Roehrig J."/>
            <person name="Ruller R."/>
            <person name="Salamov A."/>
            <person name="Salih N.S."/>
            <person name="Samson R.A."/>
            <person name="Sandor E."/>
            <person name="Sanguinetti M."/>
            <person name="Schuetze T."/>
            <person name="Sepcic K."/>
            <person name="Shelest E."/>
            <person name="Sherlock G."/>
            <person name="Sophianopoulou V."/>
            <person name="Squina F.M."/>
            <person name="Sun H."/>
            <person name="Susca A."/>
            <person name="Todd R.B."/>
            <person name="Tsang A."/>
            <person name="Unkles S.E."/>
            <person name="van de Wiele N."/>
            <person name="van Rossen-Uffink D."/>
            <person name="Oliveira J.V."/>
            <person name="Vesth T.C."/>
            <person name="Visser J."/>
            <person name="Yu J.-H."/>
            <person name="Zhou M."/>
            <person name="Andersen M.R."/>
            <person name="Archer D.B."/>
            <person name="Baker S.E."/>
            <person name="Benoit I."/>
            <person name="Brakhage A.A."/>
            <person name="Braus G.H."/>
            <person name="Fischer R."/>
            <person name="Frisvad J.C."/>
            <person name="Goldman G.H."/>
            <person name="Houbraken J."/>
            <person name="Oakley B."/>
            <person name="Pocsi I."/>
            <person name="Scazzocchio C."/>
            <person name="Seiboth B."/>
            <person name="vanKuyk P.A."/>
            <person name="Wortman J."/>
            <person name="Dyer P.S."/>
            <person name="Grigoriev I.V."/>
        </authorList>
    </citation>
    <scope>NUCLEOTIDE SEQUENCE [LARGE SCALE GENOMIC DNA]</scope>
    <source>
        <strain evidence="2">CBS 106.47</strain>
    </source>
</reference>
<dbReference type="VEuPathDB" id="FungiDB:ASPFODRAFT_212127"/>
<accession>A0A1M3T282</accession>
<proteinExistence type="predicted"/>
<name>A0A1M3T282_ASPLC</name>
<dbReference type="EMBL" id="KV878252">
    <property type="protein sequence ID" value="OJZ80860.1"/>
    <property type="molecule type" value="Genomic_DNA"/>
</dbReference>
<dbReference type="OrthoDB" id="10264449at2759"/>
<evidence type="ECO:0000313" key="1">
    <source>
        <dbReference type="EMBL" id="OJZ80860.1"/>
    </source>
</evidence>
<evidence type="ECO:0000313" key="2">
    <source>
        <dbReference type="Proteomes" id="UP000184063"/>
    </source>
</evidence>
<protein>
    <recommendedName>
        <fullName evidence="3">SnoaL-like domain-containing protein</fullName>
    </recommendedName>
</protein>
<gene>
    <name evidence="1" type="ORF">ASPFODRAFT_212127</name>
</gene>
<evidence type="ECO:0008006" key="3">
    <source>
        <dbReference type="Google" id="ProtNLM"/>
    </source>
</evidence>
<dbReference type="Gene3D" id="3.10.450.50">
    <property type="match status" value="1"/>
</dbReference>
<dbReference type="AlphaFoldDB" id="A0A1M3T282"/>
<dbReference type="Proteomes" id="UP000184063">
    <property type="component" value="Unassembled WGS sequence"/>
</dbReference>
<organism evidence="1 2">
    <name type="scientific">Aspergillus luchuensis (strain CBS 106.47)</name>
    <dbReference type="NCBI Taxonomy" id="1137211"/>
    <lineage>
        <taxon>Eukaryota</taxon>
        <taxon>Fungi</taxon>
        <taxon>Dikarya</taxon>
        <taxon>Ascomycota</taxon>
        <taxon>Pezizomycotina</taxon>
        <taxon>Eurotiomycetes</taxon>
        <taxon>Eurotiomycetidae</taxon>
        <taxon>Eurotiales</taxon>
        <taxon>Aspergillaceae</taxon>
        <taxon>Aspergillus</taxon>
        <taxon>Aspergillus subgen. Circumdati</taxon>
    </lineage>
</organism>